<dbReference type="CDD" id="cd14275">
    <property type="entry name" value="UBA_EF-Ts"/>
    <property type="match status" value="1"/>
</dbReference>
<keyword evidence="2 4" id="KW-0251">Elongation factor</keyword>
<name>A0A7R9W1E4_9STRA</name>
<dbReference type="InterPro" id="IPR036402">
    <property type="entry name" value="EF-Ts_dimer_sf"/>
</dbReference>
<dbReference type="Gene3D" id="1.10.8.10">
    <property type="entry name" value="DNA helicase RuvA subunit, C-terminal domain"/>
    <property type="match status" value="1"/>
</dbReference>
<dbReference type="InterPro" id="IPR014039">
    <property type="entry name" value="Transl_elong_EFTs/EF1B_dimer"/>
</dbReference>
<keyword evidence="6" id="KW-0732">Signal</keyword>
<comment type="function">
    <text evidence="4 5">Associates with the EF-Tu.GDP complex and induces the exchange of GDP to GTP. It remains bound to the aminoacyl-tRNA.EF-Tu.GTP complex up to the GTP hydrolysis stage on the ribosome.</text>
</comment>
<dbReference type="HAMAP" id="MF_00050">
    <property type="entry name" value="EF_Ts"/>
    <property type="match status" value="1"/>
</dbReference>
<sequence>MKTSTLALFALLSSASAFAPNAPSFVRPSTSATALNMADVSVASIKELREATGAGMMDCKKALIENDGDAEAAQDWLREKGLAKADKKASRVAAEGKIVTAKGDDGKAVLVEVNCETDFVAKDDSFLSFSETVANAALSADDMEGLMASEVDGDSLEATRQALVAKIGENIQVRRMASRGGSGTTVGSYVHMNKIGVMVELDGGDEELATDVAMHVAAMNPPYATPDDVPADDIEKERSILKAQVADSGKPPEIVEKMVEGRLRKYLEEICLVSQTFVKTNDKTVGELLKQNGATMKGFSRVAVGEGIEKKEDDFAAEVAKMAGQS</sequence>
<evidence type="ECO:0000256" key="1">
    <source>
        <dbReference type="ARBA" id="ARBA00005532"/>
    </source>
</evidence>
<dbReference type="PANTHER" id="PTHR11741:SF0">
    <property type="entry name" value="ELONGATION FACTOR TS, MITOCHONDRIAL"/>
    <property type="match status" value="1"/>
</dbReference>
<dbReference type="GO" id="GO:0005739">
    <property type="term" value="C:mitochondrion"/>
    <property type="evidence" value="ECO:0007669"/>
    <property type="project" value="UniProtKB-SubCell"/>
</dbReference>
<dbReference type="SUPFAM" id="SSF46934">
    <property type="entry name" value="UBA-like"/>
    <property type="match status" value="1"/>
</dbReference>
<dbReference type="FunFam" id="1.10.286.20:FF:000001">
    <property type="entry name" value="Elongation factor Ts"/>
    <property type="match status" value="1"/>
</dbReference>
<dbReference type="SUPFAM" id="SSF54713">
    <property type="entry name" value="Elongation factor Ts (EF-Ts), dimerisation domain"/>
    <property type="match status" value="2"/>
</dbReference>
<keyword evidence="3 4" id="KW-0648">Protein biosynthesis</keyword>
<gene>
    <name evidence="8" type="ORF">TDUB1175_LOCUS10440</name>
</gene>
<dbReference type="GO" id="GO:0003746">
    <property type="term" value="F:translation elongation factor activity"/>
    <property type="evidence" value="ECO:0007669"/>
    <property type="project" value="UniProtKB-UniRule"/>
</dbReference>
<dbReference type="AlphaFoldDB" id="A0A7R9W1E4"/>
<proteinExistence type="inferred from homology"/>
<evidence type="ECO:0000259" key="7">
    <source>
        <dbReference type="Pfam" id="PF00889"/>
    </source>
</evidence>
<reference evidence="8" key="1">
    <citation type="submission" date="2021-01" db="EMBL/GenBank/DDBJ databases">
        <authorList>
            <person name="Corre E."/>
            <person name="Pelletier E."/>
            <person name="Niang G."/>
            <person name="Scheremetjew M."/>
            <person name="Finn R."/>
            <person name="Kale V."/>
            <person name="Holt S."/>
            <person name="Cochrane G."/>
            <person name="Meng A."/>
            <person name="Brown T."/>
            <person name="Cohen L."/>
        </authorList>
    </citation>
    <scope>NUCLEOTIDE SEQUENCE</scope>
    <source>
        <strain evidence="8">CCMP147</strain>
    </source>
</reference>
<evidence type="ECO:0000256" key="6">
    <source>
        <dbReference type="SAM" id="SignalP"/>
    </source>
</evidence>
<dbReference type="Gene3D" id="1.10.286.20">
    <property type="match status" value="1"/>
</dbReference>
<evidence type="ECO:0000256" key="5">
    <source>
        <dbReference type="RuleBase" id="RU000642"/>
    </source>
</evidence>
<dbReference type="PROSITE" id="PS01127">
    <property type="entry name" value="EF_TS_2"/>
    <property type="match status" value="1"/>
</dbReference>
<dbReference type="Gene3D" id="3.30.479.20">
    <property type="entry name" value="Elongation factor Ts, dimerisation domain"/>
    <property type="match status" value="2"/>
</dbReference>
<protein>
    <recommendedName>
        <fullName evidence="4">Elongation factor Ts, mitochondrial</fullName>
        <shortName evidence="4">EF-Ts</shortName>
        <shortName evidence="4">EF-TsMt</shortName>
    </recommendedName>
</protein>
<accession>A0A7R9W1E4</accession>
<dbReference type="PANTHER" id="PTHR11741">
    <property type="entry name" value="ELONGATION FACTOR TS"/>
    <property type="match status" value="1"/>
</dbReference>
<feature type="chain" id="PRO_5031111497" description="Elongation factor Ts, mitochondrial" evidence="6">
    <location>
        <begin position="18"/>
        <end position="326"/>
    </location>
</feature>
<comment type="subcellular location">
    <subcellularLocation>
        <location evidence="4">Mitochondrion</location>
    </subcellularLocation>
</comment>
<dbReference type="PROSITE" id="PS01126">
    <property type="entry name" value="EF_TS_1"/>
    <property type="match status" value="1"/>
</dbReference>
<evidence type="ECO:0000313" key="8">
    <source>
        <dbReference type="EMBL" id="CAD8311651.1"/>
    </source>
</evidence>
<dbReference type="EMBL" id="HBED01020900">
    <property type="protein sequence ID" value="CAD8311651.1"/>
    <property type="molecule type" value="Transcribed_RNA"/>
</dbReference>
<dbReference type="NCBIfam" id="TIGR00116">
    <property type="entry name" value="tsf"/>
    <property type="match status" value="1"/>
</dbReference>
<keyword evidence="4" id="KW-0496">Mitochondrion</keyword>
<dbReference type="Pfam" id="PF00889">
    <property type="entry name" value="EF_TS"/>
    <property type="match status" value="1"/>
</dbReference>
<evidence type="ECO:0000256" key="2">
    <source>
        <dbReference type="ARBA" id="ARBA00022768"/>
    </source>
</evidence>
<dbReference type="FunFam" id="1.10.8.10:FF:000001">
    <property type="entry name" value="Elongation factor Ts"/>
    <property type="match status" value="1"/>
</dbReference>
<comment type="similarity">
    <text evidence="1 4 5">Belongs to the EF-Ts family.</text>
</comment>
<evidence type="ECO:0000256" key="4">
    <source>
        <dbReference type="HAMAP-Rule" id="MF_03135"/>
    </source>
</evidence>
<organism evidence="8">
    <name type="scientific">Pseudictyota dubia</name>
    <dbReference type="NCBI Taxonomy" id="2749911"/>
    <lineage>
        <taxon>Eukaryota</taxon>
        <taxon>Sar</taxon>
        <taxon>Stramenopiles</taxon>
        <taxon>Ochrophyta</taxon>
        <taxon>Bacillariophyta</taxon>
        <taxon>Mediophyceae</taxon>
        <taxon>Biddulphiophycidae</taxon>
        <taxon>Eupodiscales</taxon>
        <taxon>Odontellaceae</taxon>
        <taxon>Pseudictyota</taxon>
    </lineage>
</organism>
<feature type="signal peptide" evidence="6">
    <location>
        <begin position="1"/>
        <end position="17"/>
    </location>
</feature>
<dbReference type="InterPro" id="IPR009060">
    <property type="entry name" value="UBA-like_sf"/>
</dbReference>
<feature type="domain" description="Translation elongation factor EFTs/EF1B dimerisation" evidence="7">
    <location>
        <begin position="108"/>
        <end position="306"/>
    </location>
</feature>
<dbReference type="InterPro" id="IPR018101">
    <property type="entry name" value="Transl_elong_Ts_CS"/>
</dbReference>
<dbReference type="InterPro" id="IPR001816">
    <property type="entry name" value="Transl_elong_EFTs/EF1B"/>
</dbReference>
<evidence type="ECO:0000256" key="3">
    <source>
        <dbReference type="ARBA" id="ARBA00022917"/>
    </source>
</evidence>